<evidence type="ECO:0008006" key="2">
    <source>
        <dbReference type="Google" id="ProtNLM"/>
    </source>
</evidence>
<accession>X1TMZ4</accession>
<gene>
    <name evidence="1" type="ORF">S12H4_14346</name>
</gene>
<evidence type="ECO:0000313" key="1">
    <source>
        <dbReference type="EMBL" id="GAI81409.1"/>
    </source>
</evidence>
<protein>
    <recommendedName>
        <fullName evidence="2">Histidine kinase/HSP90-like ATPase domain-containing protein</fullName>
    </recommendedName>
</protein>
<sequence>MVVTTAPPQTLSMEEYRRDWQPQGWELIIIGPTSTWRQDWGEWEAIRDIVQNALDESEAYQFGYDEEGLWIADKGKGVAVADFLLGPPKLKPDYARGKFGEGMKISALALVRMGYSVHVETVGRELWVVFLEQKTNGTAETLAALWRPGGIRTGTRFHIIGYRGSAFEKNFAVNLPKMAVLAQGPSPLGEPIRRFNQLLDAAYTDSPKIYARDIFMRDISSLYSYNLWGFDMAPDRHAPKEESHMWVDMGRLWCCVSKVDLMQGFLNMVHDPPVIETDESHNVNMNTYSMGYNPVTNSAYAEQVRESAVGWLKAWKLNFGEAAVIRTSDRWDNMVTHLGYTSHRVSWNVQETLSKAITTDKDII</sequence>
<feature type="non-terminal residue" evidence="1">
    <location>
        <position position="364"/>
    </location>
</feature>
<organism evidence="1">
    <name type="scientific">marine sediment metagenome</name>
    <dbReference type="NCBI Taxonomy" id="412755"/>
    <lineage>
        <taxon>unclassified sequences</taxon>
        <taxon>metagenomes</taxon>
        <taxon>ecological metagenomes</taxon>
    </lineage>
</organism>
<name>X1TMZ4_9ZZZZ</name>
<proteinExistence type="predicted"/>
<dbReference type="EMBL" id="BARW01006838">
    <property type="protein sequence ID" value="GAI81409.1"/>
    <property type="molecule type" value="Genomic_DNA"/>
</dbReference>
<reference evidence="1" key="1">
    <citation type="journal article" date="2014" name="Front. Microbiol.">
        <title>High frequency of phylogenetically diverse reductive dehalogenase-homologous genes in deep subseafloor sedimentary metagenomes.</title>
        <authorList>
            <person name="Kawai M."/>
            <person name="Futagami T."/>
            <person name="Toyoda A."/>
            <person name="Takaki Y."/>
            <person name="Nishi S."/>
            <person name="Hori S."/>
            <person name="Arai W."/>
            <person name="Tsubouchi T."/>
            <person name="Morono Y."/>
            <person name="Uchiyama I."/>
            <person name="Ito T."/>
            <person name="Fujiyama A."/>
            <person name="Inagaki F."/>
            <person name="Takami H."/>
        </authorList>
    </citation>
    <scope>NUCLEOTIDE SEQUENCE</scope>
    <source>
        <strain evidence="1">Expedition CK06-06</strain>
    </source>
</reference>
<dbReference type="AlphaFoldDB" id="X1TMZ4"/>
<comment type="caution">
    <text evidence="1">The sequence shown here is derived from an EMBL/GenBank/DDBJ whole genome shotgun (WGS) entry which is preliminary data.</text>
</comment>